<evidence type="ECO:0000313" key="4">
    <source>
        <dbReference type="EMBL" id="KAK7598362.1"/>
    </source>
</evidence>
<sequence length="324" mass="35879">MISTIEGVGNEVIQFFIFLGIVLICLLLWLSTRVRSQDEPFFSTVYVLERRYGRTSEEPARVPHPTENNTEGNQGLSSSSNNRCVVASNRGSSDESTASASHQGDQSICTTDGAATAGCSPQLAESSSPCSSRGPSSNDSASKSEPSEDTAEDQIELMIKVRLKYFTDESREVEGSLNERLSDFKRRNFPEELAAGKIIRLIFNGRMLRDDNITLQNYGLFDDCVVHCLIGNEKPQQPAAPEQPDQSQQFPQNNEQATVPEWNLSKLLCILIVGILSLTWYCRFQFATLFTFTSTSFLLGLTVIFLCSMFGTFYVDSVPLNTVG</sequence>
<name>A0AAN9TMK0_9HEMI</name>
<feature type="region of interest" description="Disordered" evidence="1">
    <location>
        <begin position="118"/>
        <end position="153"/>
    </location>
</feature>
<dbReference type="InterPro" id="IPR000626">
    <property type="entry name" value="Ubiquitin-like_dom"/>
</dbReference>
<protein>
    <recommendedName>
        <fullName evidence="3">Ubiquitin-like domain-containing protein</fullName>
    </recommendedName>
</protein>
<feature type="transmembrane region" description="Helical" evidence="2">
    <location>
        <begin position="262"/>
        <end position="282"/>
    </location>
</feature>
<feature type="compositionally biased region" description="Low complexity" evidence="1">
    <location>
        <begin position="235"/>
        <end position="249"/>
    </location>
</feature>
<dbReference type="AlphaFoldDB" id="A0AAN9TMK0"/>
<evidence type="ECO:0000313" key="5">
    <source>
        <dbReference type="Proteomes" id="UP001367676"/>
    </source>
</evidence>
<dbReference type="EMBL" id="JBBCAQ010000014">
    <property type="protein sequence ID" value="KAK7598362.1"/>
    <property type="molecule type" value="Genomic_DNA"/>
</dbReference>
<feature type="compositionally biased region" description="Low complexity" evidence="1">
    <location>
        <begin position="126"/>
        <end position="140"/>
    </location>
</feature>
<dbReference type="PROSITE" id="PS50053">
    <property type="entry name" value="UBIQUITIN_2"/>
    <property type="match status" value="1"/>
</dbReference>
<dbReference type="Pfam" id="PF00240">
    <property type="entry name" value="ubiquitin"/>
    <property type="match status" value="1"/>
</dbReference>
<keyword evidence="2" id="KW-0812">Transmembrane</keyword>
<feature type="region of interest" description="Disordered" evidence="1">
    <location>
        <begin position="235"/>
        <end position="254"/>
    </location>
</feature>
<dbReference type="PANTHER" id="PTHR14557:SF5">
    <property type="entry name" value="UBIQUITIN-LIKE DOMAIN-CONTAINING PROTEIN"/>
    <property type="match status" value="1"/>
</dbReference>
<organism evidence="4 5">
    <name type="scientific">Parthenolecanium corni</name>
    <dbReference type="NCBI Taxonomy" id="536013"/>
    <lineage>
        <taxon>Eukaryota</taxon>
        <taxon>Metazoa</taxon>
        <taxon>Ecdysozoa</taxon>
        <taxon>Arthropoda</taxon>
        <taxon>Hexapoda</taxon>
        <taxon>Insecta</taxon>
        <taxon>Pterygota</taxon>
        <taxon>Neoptera</taxon>
        <taxon>Paraneoptera</taxon>
        <taxon>Hemiptera</taxon>
        <taxon>Sternorrhyncha</taxon>
        <taxon>Coccoidea</taxon>
        <taxon>Coccidae</taxon>
        <taxon>Parthenolecanium</taxon>
    </lineage>
</organism>
<dbReference type="PANTHER" id="PTHR14557">
    <property type="entry name" value="PROTEIN C7ORF21"/>
    <property type="match status" value="1"/>
</dbReference>
<keyword evidence="2" id="KW-1133">Transmembrane helix</keyword>
<feature type="domain" description="Ubiquitin-like" evidence="3">
    <location>
        <begin position="159"/>
        <end position="227"/>
    </location>
</feature>
<dbReference type="Gene3D" id="3.10.20.90">
    <property type="entry name" value="Phosphatidylinositol 3-kinase Catalytic Subunit, Chain A, domain 1"/>
    <property type="match status" value="1"/>
</dbReference>
<dbReference type="SUPFAM" id="SSF54236">
    <property type="entry name" value="Ubiquitin-like"/>
    <property type="match status" value="1"/>
</dbReference>
<dbReference type="InterPro" id="IPR040352">
    <property type="entry name" value="TMUB1/2"/>
</dbReference>
<gene>
    <name evidence="4" type="ORF">V9T40_006597</name>
</gene>
<feature type="transmembrane region" description="Helical" evidence="2">
    <location>
        <begin position="289"/>
        <end position="315"/>
    </location>
</feature>
<reference evidence="4 5" key="1">
    <citation type="submission" date="2024-03" db="EMBL/GenBank/DDBJ databases">
        <title>Adaptation during the transition from Ophiocordyceps entomopathogen to insect associate is accompanied by gene loss and intensified selection.</title>
        <authorList>
            <person name="Ward C.M."/>
            <person name="Onetto C.A."/>
            <person name="Borneman A.R."/>
        </authorList>
    </citation>
    <scope>NUCLEOTIDE SEQUENCE [LARGE SCALE GENOMIC DNA]</scope>
    <source>
        <strain evidence="4">AWRI1</strain>
        <tissue evidence="4">Single Adult Female</tissue>
    </source>
</reference>
<evidence type="ECO:0000259" key="3">
    <source>
        <dbReference type="PROSITE" id="PS50053"/>
    </source>
</evidence>
<comment type="caution">
    <text evidence="4">The sequence shown here is derived from an EMBL/GenBank/DDBJ whole genome shotgun (WGS) entry which is preliminary data.</text>
</comment>
<keyword evidence="5" id="KW-1185">Reference proteome</keyword>
<proteinExistence type="predicted"/>
<keyword evidence="2" id="KW-0472">Membrane</keyword>
<dbReference type="Proteomes" id="UP001367676">
    <property type="component" value="Unassembled WGS sequence"/>
</dbReference>
<evidence type="ECO:0000256" key="2">
    <source>
        <dbReference type="SAM" id="Phobius"/>
    </source>
</evidence>
<feature type="region of interest" description="Disordered" evidence="1">
    <location>
        <begin position="55"/>
        <end position="106"/>
    </location>
</feature>
<dbReference type="GO" id="GO:0036503">
    <property type="term" value="P:ERAD pathway"/>
    <property type="evidence" value="ECO:0007669"/>
    <property type="project" value="InterPro"/>
</dbReference>
<accession>A0AAN9TMK0</accession>
<evidence type="ECO:0000256" key="1">
    <source>
        <dbReference type="SAM" id="MobiDB-lite"/>
    </source>
</evidence>
<dbReference type="InterPro" id="IPR029071">
    <property type="entry name" value="Ubiquitin-like_domsf"/>
</dbReference>
<dbReference type="CDD" id="cd17057">
    <property type="entry name" value="Ubl_TMUB1_like"/>
    <property type="match status" value="1"/>
</dbReference>
<feature type="compositionally biased region" description="Polar residues" evidence="1">
    <location>
        <begin position="66"/>
        <end position="106"/>
    </location>
</feature>
<feature type="transmembrane region" description="Helical" evidence="2">
    <location>
        <begin position="12"/>
        <end position="30"/>
    </location>
</feature>